<dbReference type="InterPro" id="IPR010223">
    <property type="entry name" value="MinD"/>
</dbReference>
<dbReference type="NCBIfam" id="TIGR01968">
    <property type="entry name" value="minD_bact"/>
    <property type="match status" value="1"/>
</dbReference>
<dbReference type="GeneID" id="78288585"/>
<dbReference type="AlphaFoldDB" id="A0A1I0FD52"/>
<feature type="domain" description="CobQ/CobB/MinD/ParA nucleotide binding" evidence="11">
    <location>
        <begin position="5"/>
        <end position="218"/>
    </location>
</feature>
<keyword evidence="3" id="KW-0132">Cell division</keyword>
<evidence type="ECO:0000256" key="9">
    <source>
        <dbReference type="ARBA" id="ARBA00032845"/>
    </source>
</evidence>
<dbReference type="GO" id="GO:0005524">
    <property type="term" value="F:ATP binding"/>
    <property type="evidence" value="ECO:0007669"/>
    <property type="project" value="UniProtKB-KW"/>
</dbReference>
<feature type="binding site" evidence="10">
    <location>
        <begin position="11"/>
        <end position="18"/>
    </location>
    <ligand>
        <name>ATP</name>
        <dbReference type="ChEBI" id="CHEBI:30616"/>
    </ligand>
</feature>
<dbReference type="Proteomes" id="UP000490821">
    <property type="component" value="Unassembled WGS sequence"/>
</dbReference>
<reference evidence="13" key="2">
    <citation type="submission" date="2016-10" db="EMBL/GenBank/DDBJ databases">
        <authorList>
            <person name="de Groot N.N."/>
        </authorList>
    </citation>
    <scope>NUCLEOTIDE SEQUENCE [LARGE SCALE GENOMIC DNA]</scope>
    <source>
        <strain evidence="13">DSM 1551</strain>
    </source>
</reference>
<keyword evidence="7" id="KW-0131">Cell cycle</keyword>
<name>A0A1I0FD52_9FIRM</name>
<accession>A0A1I0FD52</accession>
<dbReference type="OrthoDB" id="9773088at2"/>
<dbReference type="Gene3D" id="3.40.50.300">
    <property type="entry name" value="P-loop containing nucleotide triphosphate hydrolases"/>
    <property type="match status" value="1"/>
</dbReference>
<reference evidence="12 15" key="3">
    <citation type="journal article" date="2020" name="Microbiome">
        <title>Single-cell genomics of uncultured bacteria reveals dietary fiber responders in the mouse gut microbiota.</title>
        <authorList>
            <person name="Chijiiwa R."/>
            <person name="Hosokawa M."/>
            <person name="Kogawa M."/>
            <person name="Nishikawa Y."/>
            <person name="Ide K."/>
            <person name="Sakanashi C."/>
            <person name="Takahashi K."/>
            <person name="Takeyama H."/>
        </authorList>
    </citation>
    <scope>NUCLEOTIDE SEQUENCE [LARGE SCALE GENOMIC DNA]</scope>
    <source>
        <strain evidence="12">IMSAGC_017</strain>
    </source>
</reference>
<dbReference type="EMBL" id="BLMI01000105">
    <property type="protein sequence ID" value="GFI40899.1"/>
    <property type="molecule type" value="Genomic_DNA"/>
</dbReference>
<keyword evidence="4 10" id="KW-0547">Nucleotide-binding</keyword>
<dbReference type="RefSeq" id="WP_092354226.1">
    <property type="nucleotide sequence ID" value="NZ_BLMI01000105.1"/>
</dbReference>
<dbReference type="GO" id="GO:0009898">
    <property type="term" value="C:cytoplasmic side of plasma membrane"/>
    <property type="evidence" value="ECO:0007669"/>
    <property type="project" value="TreeGrafter"/>
</dbReference>
<dbReference type="InterPro" id="IPR050625">
    <property type="entry name" value="ParA/MinD_ATPase"/>
</dbReference>
<dbReference type="EMBL" id="FOIN01000018">
    <property type="protein sequence ID" value="SET56088.1"/>
    <property type="molecule type" value="Genomic_DNA"/>
</dbReference>
<evidence type="ECO:0000259" key="11">
    <source>
        <dbReference type="Pfam" id="PF01656"/>
    </source>
</evidence>
<dbReference type="Proteomes" id="UP000198558">
    <property type="component" value="Unassembled WGS sequence"/>
</dbReference>
<reference evidence="14" key="1">
    <citation type="submission" date="2016-10" db="EMBL/GenBank/DDBJ databases">
        <authorList>
            <person name="Varghese N."/>
            <person name="Submissions S."/>
        </authorList>
    </citation>
    <scope>NUCLEOTIDE SEQUENCE [LARGE SCALE GENOMIC DNA]</scope>
    <source>
        <strain evidence="14">DSM 1551</strain>
    </source>
</reference>
<evidence type="ECO:0000256" key="3">
    <source>
        <dbReference type="ARBA" id="ARBA00022618"/>
    </source>
</evidence>
<dbReference type="InterPro" id="IPR025501">
    <property type="entry name" value="MinD_FleN"/>
</dbReference>
<dbReference type="InterPro" id="IPR027417">
    <property type="entry name" value="P-loop_NTPase"/>
</dbReference>
<evidence type="ECO:0000256" key="2">
    <source>
        <dbReference type="ARBA" id="ARBA00016887"/>
    </source>
</evidence>
<comment type="similarity">
    <text evidence="1">Belongs to the ParA family. MinD subfamily.</text>
</comment>
<evidence type="ECO:0000313" key="13">
    <source>
        <dbReference type="EMBL" id="SET56088.1"/>
    </source>
</evidence>
<evidence type="ECO:0000313" key="12">
    <source>
        <dbReference type="EMBL" id="GFI40899.1"/>
    </source>
</evidence>
<protein>
    <recommendedName>
        <fullName evidence="2">Septum site-determining protein MinD</fullName>
    </recommendedName>
    <alternativeName>
        <fullName evidence="9">Cell division inhibitor MinD</fullName>
    </alternativeName>
</protein>
<dbReference type="GO" id="GO:0005829">
    <property type="term" value="C:cytosol"/>
    <property type="evidence" value="ECO:0007669"/>
    <property type="project" value="TreeGrafter"/>
</dbReference>
<evidence type="ECO:0000256" key="10">
    <source>
        <dbReference type="PIRSR" id="PIRSR003092-1"/>
    </source>
</evidence>
<dbReference type="PANTHER" id="PTHR43384:SF6">
    <property type="entry name" value="SEPTUM SITE-DETERMINING PROTEIN MIND HOMOLOG, CHLOROPLASTIC"/>
    <property type="match status" value="1"/>
</dbReference>
<proteinExistence type="inferred from homology"/>
<evidence type="ECO:0000256" key="5">
    <source>
        <dbReference type="ARBA" id="ARBA00022840"/>
    </source>
</evidence>
<dbReference type="PANTHER" id="PTHR43384">
    <property type="entry name" value="SEPTUM SITE-DETERMINING PROTEIN MIND HOMOLOG, CHLOROPLASTIC-RELATED"/>
    <property type="match status" value="1"/>
</dbReference>
<evidence type="ECO:0000256" key="6">
    <source>
        <dbReference type="ARBA" id="ARBA00023210"/>
    </source>
</evidence>
<evidence type="ECO:0000256" key="8">
    <source>
        <dbReference type="ARBA" id="ARBA00025436"/>
    </source>
</evidence>
<evidence type="ECO:0000256" key="4">
    <source>
        <dbReference type="ARBA" id="ARBA00022741"/>
    </source>
</evidence>
<comment type="function">
    <text evidence="8">ATPase required for the correct placement of the division site. Cell division inhibitors MinC and MinD act in concert to form an inhibitor capable of blocking formation of the polar Z ring septums. Rapidly oscillates between the poles of the cell to destabilize FtsZ filaments that have formed before they mature into polar Z rings.</text>
</comment>
<keyword evidence="6" id="KW-0717">Septation</keyword>
<evidence type="ECO:0000256" key="7">
    <source>
        <dbReference type="ARBA" id="ARBA00023306"/>
    </source>
</evidence>
<dbReference type="InterPro" id="IPR002586">
    <property type="entry name" value="CobQ/CobB/MinD/ParA_Nub-bd_dom"/>
</dbReference>
<keyword evidence="14" id="KW-1185">Reference proteome</keyword>
<evidence type="ECO:0000256" key="1">
    <source>
        <dbReference type="ARBA" id="ARBA00010257"/>
    </source>
</evidence>
<organism evidence="13 14">
    <name type="scientific">Thomasclavelia cocleata</name>
    <dbReference type="NCBI Taxonomy" id="69824"/>
    <lineage>
        <taxon>Bacteria</taxon>
        <taxon>Bacillati</taxon>
        <taxon>Bacillota</taxon>
        <taxon>Erysipelotrichia</taxon>
        <taxon>Erysipelotrichales</taxon>
        <taxon>Coprobacillaceae</taxon>
        <taxon>Thomasclavelia</taxon>
    </lineage>
</organism>
<dbReference type="CDD" id="cd02036">
    <property type="entry name" value="MinD"/>
    <property type="match status" value="1"/>
</dbReference>
<evidence type="ECO:0000313" key="15">
    <source>
        <dbReference type="Proteomes" id="UP000490821"/>
    </source>
</evidence>
<dbReference type="Pfam" id="PF01656">
    <property type="entry name" value="CbiA"/>
    <property type="match status" value="1"/>
</dbReference>
<dbReference type="GO" id="GO:0016887">
    <property type="term" value="F:ATP hydrolysis activity"/>
    <property type="evidence" value="ECO:0007669"/>
    <property type="project" value="InterPro"/>
</dbReference>
<dbReference type="PIRSF" id="PIRSF003092">
    <property type="entry name" value="MinD"/>
    <property type="match status" value="1"/>
</dbReference>
<sequence>MSRVIVVTSGKGGVGKSSISVNLASALAFSKFKVCLIDGDFGLKNLDVMMGLENRVVYDLNDVVEGRCTIEQVLVKDKRIAGLSLLPSCKSLSFENLDTEIMNSLIERLNKDFDFIIVDSPAGVEKGFEYSASLADEAIVVVNLDVSSLRDADRVVGLLMKKGINTINMIINKVNVDDIESSRSLTINDAKEILSLPLLGIVYDSHDMIEANNRGVPIFLNEHHLLHNCFINISKRLLGHQVPYLKYKKKSLIRRFFYS</sequence>
<dbReference type="SUPFAM" id="SSF52540">
    <property type="entry name" value="P-loop containing nucleoside triphosphate hydrolases"/>
    <property type="match status" value="1"/>
</dbReference>
<gene>
    <name evidence="12" type="primary">minD_1</name>
    <name evidence="12" type="ORF">IMSAGC017_00938</name>
    <name evidence="13" type="ORF">SAMN04489758_11841</name>
</gene>
<evidence type="ECO:0000313" key="14">
    <source>
        <dbReference type="Proteomes" id="UP000198558"/>
    </source>
</evidence>
<dbReference type="GO" id="GO:0051782">
    <property type="term" value="P:negative regulation of cell division"/>
    <property type="evidence" value="ECO:0007669"/>
    <property type="project" value="TreeGrafter"/>
</dbReference>
<keyword evidence="5 10" id="KW-0067">ATP-binding</keyword>
<dbReference type="GO" id="GO:0000917">
    <property type="term" value="P:division septum assembly"/>
    <property type="evidence" value="ECO:0007669"/>
    <property type="project" value="UniProtKB-KW"/>
</dbReference>